<dbReference type="Pfam" id="PF13454">
    <property type="entry name" value="NAD_binding_9"/>
    <property type="match status" value="1"/>
</dbReference>
<sequence>MTSTEPTTEDTAPTTEDSAVPGNREPVRLAVVGGGPSCTYTMERLAATVMAADHDIALEIHIFDRSGQFGAGEVHSARQPVTSFLNRIVGQVAFAADESVVGAGPLLPADQRPTLHEWCRQRYAETNDPVFDLAPADWPKRYVHGLALSSMFERYLGILRRHPSVAVFLHDEEVVDLVEEAGGLRVVTASSGTDGTLLADHVLMVTGHSTNKPDHFPLRARWAEFARNHEVVFAPSAYPLESCLDRAVATPERTVACIGMGLTAIDVILHLTEGRGGTFEREADGRTRYLPSGAEPKSILACSGAGLFTFARPYNAKERNLAELEHVGVFLTENAIDELRKSAGVAVRIGSLEQRQLDFERHVFPLVVLEMAHLYYTTLLGPEFGRHLAARVAPAHEAFLTTGGGDLAADEARSALLAPLESAIDEAVAVIDGIFGGTVRVEDAEVAQAWPVRAAVQRYVSVVFGPDAVERVRSVLDQPDKLVALLGELESPWRHAHCLADNRFSWQRSIEPIPAEAATSPADYRAAVIDFMTTDHLWAAQDNLTNPAKAAADGVWRDLRPVLGHAVDFGGLNAASHQRFLDTYMRHHNRLANGAALEVMEKILALVDHGIVDVSTGPGAEAHGDEETGRFVVRGPRTGVRREVDVLVDARVHPFDPEADVAPIYSQLLRRGLVRKWRNPGPAGGGFEPGGLDLTAEFHPVRADGTVDRRLTFLGPPSEGVMFFQLGALRPNQNHHVMQDVLCWVREFWGDVERRFASGAVVQPN</sequence>
<dbReference type="PANTHER" id="PTHR40254">
    <property type="entry name" value="BLR0577 PROTEIN"/>
    <property type="match status" value="1"/>
</dbReference>
<proteinExistence type="predicted"/>
<comment type="caution">
    <text evidence="3">The sequence shown here is derived from an EMBL/GenBank/DDBJ whole genome shotgun (WGS) entry which is preliminary data.</text>
</comment>
<dbReference type="PANTHER" id="PTHR40254:SF1">
    <property type="entry name" value="BLR0577 PROTEIN"/>
    <property type="match status" value="1"/>
</dbReference>
<dbReference type="Proteomes" id="UP000584374">
    <property type="component" value="Unassembled WGS sequence"/>
</dbReference>
<feature type="region of interest" description="Disordered" evidence="1">
    <location>
        <begin position="1"/>
        <end position="25"/>
    </location>
</feature>
<reference evidence="3 4" key="1">
    <citation type="submission" date="2020-08" db="EMBL/GenBank/DDBJ databases">
        <title>Sequencing the genomes of 1000 actinobacteria strains.</title>
        <authorList>
            <person name="Klenk H.-P."/>
        </authorList>
    </citation>
    <scope>NUCLEOTIDE SEQUENCE [LARGE SCALE GENOMIC DNA]</scope>
    <source>
        <strain evidence="3 4">DSM 45584</strain>
    </source>
</reference>
<dbReference type="EMBL" id="JACHIW010000002">
    <property type="protein sequence ID" value="MBB5159497.1"/>
    <property type="molecule type" value="Genomic_DNA"/>
</dbReference>
<dbReference type="InterPro" id="IPR036188">
    <property type="entry name" value="FAD/NAD-bd_sf"/>
</dbReference>
<name>A0A840QH72_9PSEU</name>
<organism evidence="3 4">
    <name type="scientific">Saccharopolyspora phatthalungensis</name>
    <dbReference type="NCBI Taxonomy" id="664693"/>
    <lineage>
        <taxon>Bacteria</taxon>
        <taxon>Bacillati</taxon>
        <taxon>Actinomycetota</taxon>
        <taxon>Actinomycetes</taxon>
        <taxon>Pseudonocardiales</taxon>
        <taxon>Pseudonocardiaceae</taxon>
        <taxon>Saccharopolyspora</taxon>
    </lineage>
</organism>
<dbReference type="InterPro" id="IPR052189">
    <property type="entry name" value="L-asp_N-monooxygenase_NS-form"/>
</dbReference>
<feature type="compositionally biased region" description="Low complexity" evidence="1">
    <location>
        <begin position="1"/>
        <end position="19"/>
    </location>
</feature>
<evidence type="ECO:0000313" key="3">
    <source>
        <dbReference type="EMBL" id="MBB5159497.1"/>
    </source>
</evidence>
<gene>
    <name evidence="3" type="ORF">BJ970_007096</name>
</gene>
<accession>A0A840QH72</accession>
<evidence type="ECO:0000259" key="2">
    <source>
        <dbReference type="Pfam" id="PF13454"/>
    </source>
</evidence>
<dbReference type="AlphaFoldDB" id="A0A840QH72"/>
<feature type="domain" description="FAD-dependent urate hydroxylase HpyO/Asp monooxygenase CreE-like FAD/NAD(P)-binding" evidence="2">
    <location>
        <begin position="30"/>
        <end position="208"/>
    </location>
</feature>
<evidence type="ECO:0000313" key="4">
    <source>
        <dbReference type="Proteomes" id="UP000584374"/>
    </source>
</evidence>
<evidence type="ECO:0000256" key="1">
    <source>
        <dbReference type="SAM" id="MobiDB-lite"/>
    </source>
</evidence>
<protein>
    <recommendedName>
        <fullName evidence="2">FAD-dependent urate hydroxylase HpyO/Asp monooxygenase CreE-like FAD/NAD(P)-binding domain-containing protein</fullName>
    </recommendedName>
</protein>
<dbReference type="SUPFAM" id="SSF51905">
    <property type="entry name" value="FAD/NAD(P)-binding domain"/>
    <property type="match status" value="1"/>
</dbReference>
<dbReference type="RefSeq" id="WP_184731933.1">
    <property type="nucleotide sequence ID" value="NZ_JACHIW010000002.1"/>
</dbReference>
<keyword evidence="4" id="KW-1185">Reference proteome</keyword>
<dbReference type="InterPro" id="IPR038732">
    <property type="entry name" value="HpyO/CreE_NAD-binding"/>
</dbReference>
<dbReference type="Gene3D" id="3.50.50.60">
    <property type="entry name" value="FAD/NAD(P)-binding domain"/>
    <property type="match status" value="1"/>
</dbReference>